<gene>
    <name evidence="8" type="primary">murJ</name>
    <name evidence="10" type="ORF">A3F08_00850</name>
</gene>
<comment type="pathway">
    <text evidence="8">Cell wall biogenesis; peptidoglycan biosynthesis.</text>
</comment>
<feature type="transmembrane region" description="Helical" evidence="8">
    <location>
        <begin position="94"/>
        <end position="118"/>
    </location>
</feature>
<feature type="transmembrane region" description="Helical" evidence="8">
    <location>
        <begin position="484"/>
        <end position="505"/>
    </location>
</feature>
<dbReference type="Pfam" id="PF03023">
    <property type="entry name" value="MurJ"/>
    <property type="match status" value="1"/>
</dbReference>
<evidence type="ECO:0000256" key="3">
    <source>
        <dbReference type="ARBA" id="ARBA00022692"/>
    </source>
</evidence>
<evidence type="ECO:0000256" key="7">
    <source>
        <dbReference type="ARBA" id="ARBA00023136"/>
    </source>
</evidence>
<dbReference type="GO" id="GO:0071555">
    <property type="term" value="P:cell wall organization"/>
    <property type="evidence" value="ECO:0007669"/>
    <property type="project" value="UniProtKB-UniRule"/>
</dbReference>
<dbReference type="PIRSF" id="PIRSF002869">
    <property type="entry name" value="MviN"/>
    <property type="match status" value="1"/>
</dbReference>
<feature type="transmembrane region" description="Helical" evidence="8">
    <location>
        <begin position="165"/>
        <end position="186"/>
    </location>
</feature>
<evidence type="ECO:0000313" key="10">
    <source>
        <dbReference type="EMBL" id="OGD67093.1"/>
    </source>
</evidence>
<accession>A0A1F5EIA4</accession>
<feature type="transmembrane region" description="Helical" evidence="8">
    <location>
        <begin position="60"/>
        <end position="82"/>
    </location>
</feature>
<protein>
    <recommendedName>
        <fullName evidence="8">Probable lipid II flippase MurJ</fullName>
    </recommendedName>
</protein>
<feature type="transmembrane region" description="Helical" evidence="8">
    <location>
        <begin position="277"/>
        <end position="298"/>
    </location>
</feature>
<keyword evidence="7 8" id="KW-0472">Membrane</keyword>
<dbReference type="PANTHER" id="PTHR47019">
    <property type="entry name" value="LIPID II FLIPPASE MURJ"/>
    <property type="match status" value="1"/>
</dbReference>
<dbReference type="GO" id="GO:0005886">
    <property type="term" value="C:plasma membrane"/>
    <property type="evidence" value="ECO:0007669"/>
    <property type="project" value="UniProtKB-SubCell"/>
</dbReference>
<dbReference type="InterPro" id="IPR004268">
    <property type="entry name" value="MurJ"/>
</dbReference>
<dbReference type="PRINTS" id="PR01806">
    <property type="entry name" value="VIRFACTRMVIN"/>
</dbReference>
<keyword evidence="2 8" id="KW-1003">Cell membrane</keyword>
<comment type="similarity">
    <text evidence="8 9">Belongs to the MurJ/MviN family.</text>
</comment>
<dbReference type="PANTHER" id="PTHR47019:SF1">
    <property type="entry name" value="LIPID II FLIPPASE MURJ"/>
    <property type="match status" value="1"/>
</dbReference>
<dbReference type="GO" id="GO:0008360">
    <property type="term" value="P:regulation of cell shape"/>
    <property type="evidence" value="ECO:0007669"/>
    <property type="project" value="UniProtKB-UniRule"/>
</dbReference>
<evidence type="ECO:0000256" key="5">
    <source>
        <dbReference type="ARBA" id="ARBA00022984"/>
    </source>
</evidence>
<comment type="subcellular location">
    <subcellularLocation>
        <location evidence="1 8">Cell membrane</location>
        <topology evidence="1 8">Multi-pass membrane protein</topology>
    </subcellularLocation>
</comment>
<feature type="transmembrane region" description="Helical" evidence="8">
    <location>
        <begin position="389"/>
        <end position="410"/>
    </location>
</feature>
<sequence length="533" mass="59084">MERIKEYLNGKNSVKGATGILIITLTFSNILGMLRDHFLAQKIPADLLDTYYVAFRLPDLIFNILILGAIAAAFIPVFTNYISQNKEKEGWRIANSFLNISMLSLIIFAVILAILMPYLIPLLVSNFSLEKQELTTKLARIMLFSPIFFGISYIFGGILNSFKRFLVYSIAPLIYNLSIILSTIFLADRYNIWGVVIGVIGGAFLHMMVQIPGAIKVGFKYSFILDAYHEGVKKIYKLMIPRAIGLGAMQIMLLTFTAIASTLSVGSVAIFHLADNIQTMPIVVFGTSFATAIFPTLSEAHSRKETDKFLTYLWRGIRAIIYLLIPAGIGIILLRAQIVRLILGSGYFGWEETINTANTLGFFAISLFAQGLIAHLARTFYALHNTKIPMIISVVSFAVSIISAFIFSPILGVSGLGLAFSIGSITNLCLLYFIIRKKINGFIAEEKNNINFLLKIIFASAVMAIFVQLTKFSIGSAVGELDRFWEVLLQTGTATILGAGVYFFVTWQMGCEEIVEIISLIKRKFGLTSSTNE</sequence>
<feature type="transmembrane region" description="Helical" evidence="8">
    <location>
        <begin position="456"/>
        <end position="478"/>
    </location>
</feature>
<dbReference type="CDD" id="cd13123">
    <property type="entry name" value="MATE_MurJ_like"/>
    <property type="match status" value="1"/>
</dbReference>
<feature type="transmembrane region" description="Helical" evidence="8">
    <location>
        <begin position="319"/>
        <end position="339"/>
    </location>
</feature>
<dbReference type="AlphaFoldDB" id="A0A1F5EIA4"/>
<evidence type="ECO:0000313" key="11">
    <source>
        <dbReference type="Proteomes" id="UP000176451"/>
    </source>
</evidence>
<dbReference type="STRING" id="1797469.A3F08_00850"/>
<dbReference type="InterPro" id="IPR051050">
    <property type="entry name" value="Lipid_II_flippase_MurJ/MviN"/>
</dbReference>
<comment type="function">
    <text evidence="8 9">Involved in peptidoglycan biosynthesis. Transports lipid-linked peptidoglycan precursors from the inner to the outer leaflet of the cytoplasmic membrane.</text>
</comment>
<reference evidence="10 11" key="1">
    <citation type="journal article" date="2016" name="Nat. Commun.">
        <title>Thousands of microbial genomes shed light on interconnected biogeochemical processes in an aquifer system.</title>
        <authorList>
            <person name="Anantharaman K."/>
            <person name="Brown C.T."/>
            <person name="Hug L.A."/>
            <person name="Sharon I."/>
            <person name="Castelle C.J."/>
            <person name="Probst A.J."/>
            <person name="Thomas B.C."/>
            <person name="Singh A."/>
            <person name="Wilkins M.J."/>
            <person name="Karaoz U."/>
            <person name="Brodie E.L."/>
            <person name="Williams K.H."/>
            <person name="Hubbard S.S."/>
            <person name="Banfield J.F."/>
        </authorList>
    </citation>
    <scope>NUCLEOTIDE SEQUENCE [LARGE SCALE GENOMIC DNA]</scope>
</reference>
<name>A0A1F5EIA4_9BACT</name>
<proteinExistence type="inferred from homology"/>
<dbReference type="GO" id="GO:0034204">
    <property type="term" value="P:lipid translocation"/>
    <property type="evidence" value="ECO:0007669"/>
    <property type="project" value="TreeGrafter"/>
</dbReference>
<feature type="transmembrane region" description="Helical" evidence="8">
    <location>
        <begin position="243"/>
        <end position="271"/>
    </location>
</feature>
<feature type="transmembrane region" description="Helical" evidence="8">
    <location>
        <begin position="138"/>
        <end position="158"/>
    </location>
</feature>
<evidence type="ECO:0000256" key="1">
    <source>
        <dbReference type="ARBA" id="ARBA00004651"/>
    </source>
</evidence>
<dbReference type="GO" id="GO:0015648">
    <property type="term" value="F:lipid-linked peptidoglycan transporter activity"/>
    <property type="evidence" value="ECO:0007669"/>
    <property type="project" value="UniProtKB-UniRule"/>
</dbReference>
<dbReference type="HAMAP" id="MF_02078">
    <property type="entry name" value="MurJ_MviN"/>
    <property type="match status" value="1"/>
</dbReference>
<dbReference type="NCBIfam" id="TIGR01695">
    <property type="entry name" value="murJ_mviN"/>
    <property type="match status" value="1"/>
</dbReference>
<keyword evidence="3 8" id="KW-0812">Transmembrane</keyword>
<dbReference type="UniPathway" id="UPA00219"/>
<evidence type="ECO:0000256" key="4">
    <source>
        <dbReference type="ARBA" id="ARBA00022960"/>
    </source>
</evidence>
<evidence type="ECO:0000256" key="6">
    <source>
        <dbReference type="ARBA" id="ARBA00022989"/>
    </source>
</evidence>
<evidence type="ECO:0000256" key="2">
    <source>
        <dbReference type="ARBA" id="ARBA00022475"/>
    </source>
</evidence>
<keyword evidence="8 9" id="KW-0961">Cell wall biogenesis/degradation</keyword>
<dbReference type="EMBL" id="MEZV01000019">
    <property type="protein sequence ID" value="OGD67093.1"/>
    <property type="molecule type" value="Genomic_DNA"/>
</dbReference>
<feature type="transmembrane region" description="Helical" evidence="8">
    <location>
        <begin position="359"/>
        <end position="377"/>
    </location>
</feature>
<keyword evidence="6 8" id="KW-1133">Transmembrane helix</keyword>
<keyword evidence="5 8" id="KW-0573">Peptidoglycan synthesis</keyword>
<feature type="transmembrane region" description="Helical" evidence="8">
    <location>
        <begin position="20"/>
        <end position="40"/>
    </location>
</feature>
<keyword evidence="4 8" id="KW-0133">Cell shape</keyword>
<dbReference type="GO" id="GO:0009252">
    <property type="term" value="P:peptidoglycan biosynthetic process"/>
    <property type="evidence" value="ECO:0007669"/>
    <property type="project" value="UniProtKB-UniRule"/>
</dbReference>
<feature type="transmembrane region" description="Helical" evidence="8">
    <location>
        <begin position="192"/>
        <end position="215"/>
    </location>
</feature>
<evidence type="ECO:0000256" key="8">
    <source>
        <dbReference type="HAMAP-Rule" id="MF_02078"/>
    </source>
</evidence>
<evidence type="ECO:0000256" key="9">
    <source>
        <dbReference type="PIRNR" id="PIRNR002869"/>
    </source>
</evidence>
<organism evidence="10 11">
    <name type="scientific">Candidatus Berkelbacteria bacterium RIFCSPHIGHO2_12_FULL_36_9</name>
    <dbReference type="NCBI Taxonomy" id="1797469"/>
    <lineage>
        <taxon>Bacteria</taxon>
        <taxon>Candidatus Berkelbacteria</taxon>
    </lineage>
</organism>
<dbReference type="Proteomes" id="UP000176451">
    <property type="component" value="Unassembled WGS sequence"/>
</dbReference>
<feature type="transmembrane region" description="Helical" evidence="8">
    <location>
        <begin position="416"/>
        <end position="435"/>
    </location>
</feature>
<comment type="caution">
    <text evidence="10">The sequence shown here is derived from an EMBL/GenBank/DDBJ whole genome shotgun (WGS) entry which is preliminary data.</text>
</comment>
<keyword evidence="8 9" id="KW-0813">Transport</keyword>